<accession>A0ABS8PLJ4</accession>
<dbReference type="InterPro" id="IPR004476">
    <property type="entry name" value="RNase_II/RNase_R"/>
</dbReference>
<dbReference type="SMART" id="SM00357">
    <property type="entry name" value="CSP"/>
    <property type="match status" value="2"/>
</dbReference>
<comment type="catalytic activity">
    <reaction evidence="1 8">
        <text>Exonucleolytic cleavage in the 3'- to 5'-direction to yield nucleoside 5'-phosphates.</text>
        <dbReference type="EC" id="3.1.13.1"/>
    </reaction>
</comment>
<dbReference type="InterPro" id="IPR013223">
    <property type="entry name" value="RNase_B_OB_dom"/>
</dbReference>
<dbReference type="InterPro" id="IPR001900">
    <property type="entry name" value="RNase_II/R"/>
</dbReference>
<comment type="caution">
    <text evidence="11">The sequence shown here is derived from an EMBL/GenBank/DDBJ whole genome shotgun (WGS) entry which is preliminary data.</text>
</comment>
<sequence length="666" mass="75150">MAKKVKKKKSKSSSGGEQLLKGTLEVTKSGRGFVIVPGLEEDVMVRPEDLRNAMDGDVVRVKLTSGYDAKLKGKIMEVVQRNRTEFIGNLQLNRGFGFVLGDKEKGLPDIYISEEHLNGALNGQKVVAKMLRWEKEDKRPVGAIVSILGDAQAGDIAMKETLLEKGFSLSFPDEAMEVANRIPDAITKEDLAKRKDIRNILTFTIDPEDAKDFDDAISFRILKNGNYEVGVHIADVSHYVVPGTALDDEAYLRATSVYLPDRVNPMLPEHISNVLCSLRPDEDKLTFSAIFQLNEKAEVKQYWLGKTVIRSKRRFTYEEAQTIIETGQGDHAEVITLVNKLSQRLRQNRFDEGAINFNSTEVRFKLDANGVPTGIVLKVSKEAHQLIEELMLLANKYVAETASKVKINNKTLPFPYRIHDTPDEEKLLPFVAFAHKFGYKFDISSAETIAASFDKLLKDIKGRPEEAVLQQLGIRTMAKAKYTSSNIGHYGLGFENYCHFTSPIRRYPDIMVHRILLEILEDKAKVDKKLEEKCKHCSERERAAMEAERSANKYKQVEYMQQFVGEEFDAIVSGVSKFGFWAETVDHLCEGMVGMTSLAEYDVFKHSEADYAIVGMRTGIKFTMGDKVRIQVVAANLEKRYLDYHWVKPATLDTPAKGGRGRKKKQ</sequence>
<dbReference type="InterPro" id="IPR050180">
    <property type="entry name" value="RNR_Ribonuclease"/>
</dbReference>
<evidence type="ECO:0000256" key="7">
    <source>
        <dbReference type="ARBA" id="ARBA00022884"/>
    </source>
</evidence>
<dbReference type="RefSeq" id="WP_231002876.1">
    <property type="nucleotide sequence ID" value="NZ_JAJNEC010000004.1"/>
</dbReference>
<feature type="domain" description="Cold-shock" evidence="9">
    <location>
        <begin position="92"/>
        <end position="148"/>
    </location>
</feature>
<comment type="similarity">
    <text evidence="8">Belongs to the RNR ribonuclease family. RNase R subfamily.</text>
</comment>
<dbReference type="Pfam" id="PF17876">
    <property type="entry name" value="CSD2"/>
    <property type="match status" value="1"/>
</dbReference>
<comment type="subcellular location">
    <subcellularLocation>
        <location evidence="2 8">Cytoplasm</location>
    </subcellularLocation>
</comment>
<evidence type="ECO:0000313" key="12">
    <source>
        <dbReference type="Proteomes" id="UP001199816"/>
    </source>
</evidence>
<name>A0ABS8PLJ4_9BACT</name>
<dbReference type="NCBIfam" id="TIGR02063">
    <property type="entry name" value="RNase_R"/>
    <property type="match status" value="1"/>
</dbReference>
<dbReference type="Gene3D" id="2.40.50.140">
    <property type="entry name" value="Nucleic acid-binding proteins"/>
    <property type="match status" value="3"/>
</dbReference>
<keyword evidence="6 8" id="KW-0269">Exonuclease</keyword>
<evidence type="ECO:0000256" key="2">
    <source>
        <dbReference type="ARBA" id="ARBA00004496"/>
    </source>
</evidence>
<gene>
    <name evidence="8 11" type="primary">rnr</name>
    <name evidence="11" type="ORF">LQ567_04315</name>
</gene>
<evidence type="ECO:0000256" key="1">
    <source>
        <dbReference type="ARBA" id="ARBA00001849"/>
    </source>
</evidence>
<keyword evidence="4 8" id="KW-0540">Nuclease</keyword>
<comment type="function">
    <text evidence="8">3'-5' exoribonuclease that releases 5'-nucleoside monophosphates and is involved in maturation of structured RNAs.</text>
</comment>
<reference evidence="11 12" key="1">
    <citation type="submission" date="2021-11" db="EMBL/GenBank/DDBJ databases">
        <title>Genomic of Niabella pedocola.</title>
        <authorList>
            <person name="Wu T."/>
        </authorList>
    </citation>
    <scope>NUCLEOTIDE SEQUENCE [LARGE SCALE GENOMIC DNA]</scope>
    <source>
        <strain evidence="11 12">JCM 31011</strain>
    </source>
</reference>
<evidence type="ECO:0000256" key="5">
    <source>
        <dbReference type="ARBA" id="ARBA00022801"/>
    </source>
</evidence>
<feature type="domain" description="Cold-shock" evidence="9">
    <location>
        <begin position="21"/>
        <end position="79"/>
    </location>
</feature>
<keyword evidence="12" id="KW-1185">Reference proteome</keyword>
<dbReference type="Proteomes" id="UP001199816">
    <property type="component" value="Unassembled WGS sequence"/>
</dbReference>
<dbReference type="HAMAP" id="MF_01895">
    <property type="entry name" value="RNase_R"/>
    <property type="match status" value="1"/>
</dbReference>
<dbReference type="EMBL" id="JAJNEC010000004">
    <property type="protein sequence ID" value="MCD2421972.1"/>
    <property type="molecule type" value="Genomic_DNA"/>
</dbReference>
<evidence type="ECO:0000259" key="10">
    <source>
        <dbReference type="SMART" id="SM00955"/>
    </source>
</evidence>
<dbReference type="SUPFAM" id="SSF50249">
    <property type="entry name" value="Nucleic acid-binding proteins"/>
    <property type="match status" value="3"/>
</dbReference>
<evidence type="ECO:0000256" key="3">
    <source>
        <dbReference type="ARBA" id="ARBA00022490"/>
    </source>
</evidence>
<dbReference type="InterPro" id="IPR011129">
    <property type="entry name" value="CSD"/>
</dbReference>
<evidence type="ECO:0000256" key="8">
    <source>
        <dbReference type="HAMAP-Rule" id="MF_01895"/>
    </source>
</evidence>
<dbReference type="SMART" id="SM00955">
    <property type="entry name" value="RNB"/>
    <property type="match status" value="1"/>
</dbReference>
<keyword evidence="5 8" id="KW-0378">Hydrolase</keyword>
<keyword evidence="7 8" id="KW-0694">RNA-binding</keyword>
<dbReference type="PANTHER" id="PTHR23355:SF9">
    <property type="entry name" value="DIS3-LIKE EXONUCLEASE 2"/>
    <property type="match status" value="1"/>
</dbReference>
<dbReference type="NCBIfam" id="TIGR00358">
    <property type="entry name" value="3_prime_RNase"/>
    <property type="match status" value="1"/>
</dbReference>
<dbReference type="PANTHER" id="PTHR23355">
    <property type="entry name" value="RIBONUCLEASE"/>
    <property type="match status" value="1"/>
</dbReference>
<evidence type="ECO:0000313" key="11">
    <source>
        <dbReference type="EMBL" id="MCD2421972.1"/>
    </source>
</evidence>
<dbReference type="Pfam" id="PF08206">
    <property type="entry name" value="OB_RNB"/>
    <property type="match status" value="1"/>
</dbReference>
<dbReference type="CDD" id="cd04471">
    <property type="entry name" value="S1_RNase_R"/>
    <property type="match status" value="1"/>
</dbReference>
<dbReference type="InterPro" id="IPR012340">
    <property type="entry name" value="NA-bd_OB-fold"/>
</dbReference>
<feature type="domain" description="RNB" evidence="10">
    <location>
        <begin position="194"/>
        <end position="522"/>
    </location>
</feature>
<evidence type="ECO:0000259" key="9">
    <source>
        <dbReference type="SMART" id="SM00357"/>
    </source>
</evidence>
<evidence type="ECO:0000256" key="4">
    <source>
        <dbReference type="ARBA" id="ARBA00022722"/>
    </source>
</evidence>
<proteinExistence type="inferred from homology"/>
<evidence type="ECO:0000256" key="6">
    <source>
        <dbReference type="ARBA" id="ARBA00022839"/>
    </source>
</evidence>
<keyword evidence="3 8" id="KW-0963">Cytoplasm</keyword>
<organism evidence="11 12">
    <name type="scientific">Niabella pedocola</name>
    <dbReference type="NCBI Taxonomy" id="1752077"/>
    <lineage>
        <taxon>Bacteria</taxon>
        <taxon>Pseudomonadati</taxon>
        <taxon>Bacteroidota</taxon>
        <taxon>Chitinophagia</taxon>
        <taxon>Chitinophagales</taxon>
        <taxon>Chitinophagaceae</taxon>
        <taxon>Niabella</taxon>
    </lineage>
</organism>
<dbReference type="EC" id="3.1.13.1" evidence="8"/>
<protein>
    <recommendedName>
        <fullName evidence="8">Ribonuclease R</fullName>
        <shortName evidence="8">RNase R</shortName>
        <ecNumber evidence="8">3.1.13.1</ecNumber>
    </recommendedName>
</protein>
<dbReference type="Pfam" id="PF00773">
    <property type="entry name" value="RNB"/>
    <property type="match status" value="1"/>
</dbReference>
<dbReference type="InterPro" id="IPR040476">
    <property type="entry name" value="CSD2"/>
</dbReference>
<dbReference type="InterPro" id="IPR011805">
    <property type="entry name" value="RNase_R"/>
</dbReference>